<evidence type="ECO:0000256" key="1">
    <source>
        <dbReference type="SAM" id="MobiDB-lite"/>
    </source>
</evidence>
<dbReference type="AlphaFoldDB" id="A0A6A3ITQ3"/>
<evidence type="ECO:0000313" key="5">
    <source>
        <dbReference type="EMBL" id="KAE9320395.1"/>
    </source>
</evidence>
<name>A0A6A3ITQ3_9STRA</name>
<evidence type="ECO:0000313" key="9">
    <source>
        <dbReference type="Proteomes" id="UP000488956"/>
    </source>
</evidence>
<sequence length="48" mass="5583">MKTTVSSPKKNSLPEFEWNMEYDLKITERSGVQTEHTPYIPNDEGQPE</sequence>
<evidence type="ECO:0000313" key="7">
    <source>
        <dbReference type="Proteomes" id="UP000476176"/>
    </source>
</evidence>
<protein>
    <submittedName>
        <fullName evidence="2">Uncharacterized protein</fullName>
    </submittedName>
</protein>
<organism evidence="2 6">
    <name type="scientific">Phytophthora fragariae</name>
    <dbReference type="NCBI Taxonomy" id="53985"/>
    <lineage>
        <taxon>Eukaryota</taxon>
        <taxon>Sar</taxon>
        <taxon>Stramenopiles</taxon>
        <taxon>Oomycota</taxon>
        <taxon>Peronosporomycetes</taxon>
        <taxon>Peronosporales</taxon>
        <taxon>Peronosporaceae</taxon>
        <taxon>Phytophthora</taxon>
    </lineage>
</organism>
<gene>
    <name evidence="4" type="ORF">PF004_g21381</name>
    <name evidence="5" type="ORF">PF008_g18042</name>
    <name evidence="3" type="ORF">PF010_g20221</name>
    <name evidence="2" type="ORF">PF011_g20497</name>
</gene>
<dbReference type="Proteomes" id="UP000486351">
    <property type="component" value="Unassembled WGS sequence"/>
</dbReference>
<dbReference type="EMBL" id="QXFY01001344">
    <property type="protein sequence ID" value="KAE9320395.1"/>
    <property type="molecule type" value="Genomic_DNA"/>
</dbReference>
<dbReference type="Proteomes" id="UP000460718">
    <property type="component" value="Unassembled WGS sequence"/>
</dbReference>
<feature type="region of interest" description="Disordered" evidence="1">
    <location>
        <begin position="28"/>
        <end position="48"/>
    </location>
</feature>
<evidence type="ECO:0000313" key="8">
    <source>
        <dbReference type="Proteomes" id="UP000486351"/>
    </source>
</evidence>
<dbReference type="EMBL" id="QXFX01001701">
    <property type="protein sequence ID" value="KAE9086084.1"/>
    <property type="molecule type" value="Genomic_DNA"/>
</dbReference>
<dbReference type="EMBL" id="QXFW01001841">
    <property type="protein sequence ID" value="KAE8985152.1"/>
    <property type="molecule type" value="Genomic_DNA"/>
</dbReference>
<dbReference type="Proteomes" id="UP000488956">
    <property type="component" value="Unassembled WGS sequence"/>
</dbReference>
<accession>A0A6A3ITQ3</accession>
<dbReference type="EMBL" id="QXGC01002012">
    <property type="protein sequence ID" value="KAE9192183.1"/>
    <property type="molecule type" value="Genomic_DNA"/>
</dbReference>
<evidence type="ECO:0000313" key="6">
    <source>
        <dbReference type="Proteomes" id="UP000460718"/>
    </source>
</evidence>
<reference evidence="6 7" key="1">
    <citation type="submission" date="2018-09" db="EMBL/GenBank/DDBJ databases">
        <title>Genomic investigation of the strawberry pathogen Phytophthora fragariae indicates pathogenicity is determined by transcriptional variation in three key races.</title>
        <authorList>
            <person name="Adams T.M."/>
            <person name="Armitage A.D."/>
            <person name="Sobczyk M.K."/>
            <person name="Bates H.J."/>
            <person name="Dunwell J.M."/>
            <person name="Nellist C.F."/>
            <person name="Harrison R.J."/>
        </authorList>
    </citation>
    <scope>NUCLEOTIDE SEQUENCE [LARGE SCALE GENOMIC DNA]</scope>
    <source>
        <strain evidence="4 7">BC-23</strain>
        <strain evidence="5 8">NOV-77</strain>
        <strain evidence="3 9">ONT-3</strain>
        <strain evidence="2 6">SCRP245</strain>
    </source>
</reference>
<dbReference type="Proteomes" id="UP000476176">
    <property type="component" value="Unassembled WGS sequence"/>
</dbReference>
<evidence type="ECO:0000313" key="4">
    <source>
        <dbReference type="EMBL" id="KAE9192183.1"/>
    </source>
</evidence>
<comment type="caution">
    <text evidence="2">The sequence shown here is derived from an EMBL/GenBank/DDBJ whole genome shotgun (WGS) entry which is preliminary data.</text>
</comment>
<proteinExistence type="predicted"/>
<evidence type="ECO:0000313" key="3">
    <source>
        <dbReference type="EMBL" id="KAE9086084.1"/>
    </source>
</evidence>
<evidence type="ECO:0000313" key="2">
    <source>
        <dbReference type="EMBL" id="KAE8985152.1"/>
    </source>
</evidence>